<organism evidence="2 3">
    <name type="scientific">Yasminevirus sp. GU-2018</name>
    <dbReference type="NCBI Taxonomy" id="2420051"/>
    <lineage>
        <taxon>Viruses</taxon>
        <taxon>Varidnaviria</taxon>
        <taxon>Bamfordvirae</taxon>
        <taxon>Nucleocytoviricota</taxon>
        <taxon>Megaviricetes</taxon>
        <taxon>Imitervirales</taxon>
        <taxon>Mimiviridae</taxon>
        <taxon>Klosneuvirinae</taxon>
        <taxon>Yasminevirus</taxon>
        <taxon>Yasminevirus saudimassiliense</taxon>
    </lineage>
</organism>
<feature type="compositionally biased region" description="Basic and acidic residues" evidence="1">
    <location>
        <begin position="27"/>
        <end position="44"/>
    </location>
</feature>
<name>A0A5K0UBG0_9VIRU</name>
<evidence type="ECO:0000313" key="2">
    <source>
        <dbReference type="EMBL" id="VBB18943.1"/>
    </source>
</evidence>
<protein>
    <submittedName>
        <fullName evidence="2">Uncharacterized protein</fullName>
    </submittedName>
</protein>
<accession>A0A5K0UBG0</accession>
<sequence length="327" mass="37440">LNSIAQPKTTTLISSQIETLNIDSSEDPIRDPDRDLSQDPTKDFGVKLNERTSTTNIQKRSTIDHKTESSLSESVYNNHNRTVRKIEHSAKKEPLSDTIGSPNTVTTETDDVVSETDNVVHDIVLLTASTLLSALVSFLIKLIKVVCSCLVSVAVSVLFQFNLHHHIQAFAKAMFKITVVPIAESLYPVYDIERKFDKIVRLNREFDLQSEQKYEVKCDLTASNELTQQAWNAYVISLQKIKKTDYDMFDHIVSQQIDQVNFTITVAINRSNSTPRSIPFGMFYSKLFDMFGEAINTKYRYTTNKIFFVSIFKDEGPYRRLKYYDTF</sequence>
<feature type="non-terminal residue" evidence="2">
    <location>
        <position position="1"/>
    </location>
</feature>
<evidence type="ECO:0000256" key="1">
    <source>
        <dbReference type="SAM" id="MobiDB-lite"/>
    </source>
</evidence>
<proteinExistence type="predicted"/>
<feature type="region of interest" description="Disordered" evidence="1">
    <location>
        <begin position="23"/>
        <end position="44"/>
    </location>
</feature>
<dbReference type="Proteomes" id="UP000594342">
    <property type="component" value="Unassembled WGS sequence"/>
</dbReference>
<evidence type="ECO:0000313" key="3">
    <source>
        <dbReference type="Proteomes" id="UP000594342"/>
    </source>
</evidence>
<dbReference type="EMBL" id="UPSH01000001">
    <property type="protein sequence ID" value="VBB18943.1"/>
    <property type="molecule type" value="Genomic_DNA"/>
</dbReference>
<gene>
    <name evidence="2" type="ORF">YASMINEVIRUS_1475</name>
</gene>
<comment type="caution">
    <text evidence="2">The sequence shown here is derived from an EMBL/GenBank/DDBJ whole genome shotgun (WGS) entry which is preliminary data.</text>
</comment>
<reference evidence="2 3" key="1">
    <citation type="submission" date="2018-10" db="EMBL/GenBank/DDBJ databases">
        <authorList>
            <consortium name="IHU Genomes"/>
        </authorList>
    </citation>
    <scope>NUCLEOTIDE SEQUENCE [LARGE SCALE GENOMIC DNA]</scope>
    <source>
        <strain evidence="2 3">A1</strain>
    </source>
</reference>
<keyword evidence="3" id="KW-1185">Reference proteome</keyword>